<protein>
    <submittedName>
        <fullName evidence="4">Cupin domain-containing protein</fullName>
    </submittedName>
</protein>
<dbReference type="InterPro" id="IPR013096">
    <property type="entry name" value="Cupin_2"/>
</dbReference>
<feature type="domain" description="Cupin type-2" evidence="3">
    <location>
        <begin position="68"/>
        <end position="136"/>
    </location>
</feature>
<dbReference type="GO" id="GO:0046872">
    <property type="term" value="F:metal ion binding"/>
    <property type="evidence" value="ECO:0007669"/>
    <property type="project" value="UniProtKB-KW"/>
</dbReference>
<dbReference type="InterPro" id="IPR051610">
    <property type="entry name" value="GPI/OXD"/>
</dbReference>
<sequence length="152" mass="15902">MLTRRDALVAVIAAAVTAGGFAVAQSGTAKGSWVINWDDVPAKTTESGSVRSLYNGPTATLKNLDVHITTLNPGGAPHPPHKHPNEEMLIIKSGTVEALINGEWKKVGPGGVIFLASDIFHGVRNVGKEPAVYHVIGFKTADTPAGQAVTMK</sequence>
<gene>
    <name evidence="4" type="ORF">MOP44_07685</name>
</gene>
<keyword evidence="1" id="KW-0479">Metal-binding</keyword>
<evidence type="ECO:0000313" key="4">
    <source>
        <dbReference type="EMBL" id="UWZ85818.1"/>
    </source>
</evidence>
<dbReference type="SUPFAM" id="SSF51182">
    <property type="entry name" value="RmlC-like cupins"/>
    <property type="match status" value="1"/>
</dbReference>
<proteinExistence type="predicted"/>
<keyword evidence="2" id="KW-0732">Signal</keyword>
<dbReference type="Pfam" id="PF07883">
    <property type="entry name" value="Cupin_2"/>
    <property type="match status" value="1"/>
</dbReference>
<dbReference type="EMBL" id="CP093313">
    <property type="protein sequence ID" value="UWZ85818.1"/>
    <property type="molecule type" value="Genomic_DNA"/>
</dbReference>
<keyword evidence="5" id="KW-1185">Reference proteome</keyword>
<dbReference type="PANTHER" id="PTHR35848">
    <property type="entry name" value="OXALATE-BINDING PROTEIN"/>
    <property type="match status" value="1"/>
</dbReference>
<reference evidence="4" key="1">
    <citation type="submission" date="2021-04" db="EMBL/GenBank/DDBJ databases">
        <title>Phylogenetic analysis of Acidobacteriaceae.</title>
        <authorList>
            <person name="Qiu L."/>
            <person name="Zhang Q."/>
        </authorList>
    </citation>
    <scope>NUCLEOTIDE SEQUENCE</scope>
    <source>
        <strain evidence="4">DSM 25168</strain>
    </source>
</reference>
<dbReference type="Gene3D" id="2.60.120.10">
    <property type="entry name" value="Jelly Rolls"/>
    <property type="match status" value="1"/>
</dbReference>
<dbReference type="InterPro" id="IPR014710">
    <property type="entry name" value="RmlC-like_jellyroll"/>
</dbReference>
<feature type="signal peptide" evidence="2">
    <location>
        <begin position="1"/>
        <end position="24"/>
    </location>
</feature>
<name>A0A9J7BVK6_9BACT</name>
<accession>A0A9J7BVK6</accession>
<evidence type="ECO:0000256" key="2">
    <source>
        <dbReference type="SAM" id="SignalP"/>
    </source>
</evidence>
<dbReference type="InterPro" id="IPR011051">
    <property type="entry name" value="RmlC_Cupin_sf"/>
</dbReference>
<dbReference type="RefSeq" id="WP_260795424.1">
    <property type="nucleotide sequence ID" value="NZ_CP093313.1"/>
</dbReference>
<dbReference type="AlphaFoldDB" id="A0A9J7BVK6"/>
<dbReference type="PANTHER" id="PTHR35848:SF6">
    <property type="entry name" value="CUPIN TYPE-2 DOMAIN-CONTAINING PROTEIN"/>
    <property type="match status" value="1"/>
</dbReference>
<evidence type="ECO:0000256" key="1">
    <source>
        <dbReference type="ARBA" id="ARBA00022723"/>
    </source>
</evidence>
<evidence type="ECO:0000259" key="3">
    <source>
        <dbReference type="Pfam" id="PF07883"/>
    </source>
</evidence>
<dbReference type="KEGG" id="orp:MOP44_07685"/>
<dbReference type="Proteomes" id="UP001059380">
    <property type="component" value="Chromosome"/>
</dbReference>
<dbReference type="CDD" id="cd02209">
    <property type="entry name" value="cupin_XRE_C"/>
    <property type="match status" value="1"/>
</dbReference>
<feature type="chain" id="PRO_5039921374" evidence="2">
    <location>
        <begin position="25"/>
        <end position="152"/>
    </location>
</feature>
<organism evidence="4 5">
    <name type="scientific">Occallatibacter riparius</name>
    <dbReference type="NCBI Taxonomy" id="1002689"/>
    <lineage>
        <taxon>Bacteria</taxon>
        <taxon>Pseudomonadati</taxon>
        <taxon>Acidobacteriota</taxon>
        <taxon>Terriglobia</taxon>
        <taxon>Terriglobales</taxon>
        <taxon>Acidobacteriaceae</taxon>
        <taxon>Occallatibacter</taxon>
    </lineage>
</organism>
<evidence type="ECO:0000313" key="5">
    <source>
        <dbReference type="Proteomes" id="UP001059380"/>
    </source>
</evidence>